<dbReference type="EMBL" id="HBUE01132584">
    <property type="protein sequence ID" value="CAG6497140.1"/>
    <property type="molecule type" value="Transcribed_RNA"/>
</dbReference>
<name>A0A8D8CP43_CULPI</name>
<reference evidence="2" key="1">
    <citation type="submission" date="2021-05" db="EMBL/GenBank/DDBJ databases">
        <authorList>
            <person name="Alioto T."/>
            <person name="Alioto T."/>
            <person name="Gomez Garrido J."/>
        </authorList>
    </citation>
    <scope>NUCLEOTIDE SEQUENCE</scope>
</reference>
<feature type="compositionally biased region" description="Polar residues" evidence="1">
    <location>
        <begin position="86"/>
        <end position="95"/>
    </location>
</feature>
<evidence type="ECO:0000256" key="1">
    <source>
        <dbReference type="SAM" id="MobiDB-lite"/>
    </source>
</evidence>
<proteinExistence type="predicted"/>
<sequence>MFGSCSDVETNQTNLRKSWRAHRQPLPVQRKPMSLCPTMTRISRNLPGRNRISTRRVANRKEELKRKPWTVEMMKKREMKRTMKTNQRTRNPTSSLRERKRMSFRRTNPKNPKVA</sequence>
<accession>A0A8D8CP43</accession>
<protein>
    <submittedName>
        <fullName evidence="2">(northern house mosquito) hypothetical protein</fullName>
    </submittedName>
</protein>
<feature type="region of interest" description="Disordered" evidence="1">
    <location>
        <begin position="75"/>
        <end position="115"/>
    </location>
</feature>
<evidence type="ECO:0000313" key="2">
    <source>
        <dbReference type="EMBL" id="CAG6497147.1"/>
    </source>
</evidence>
<feature type="compositionally biased region" description="Polar residues" evidence="1">
    <location>
        <begin position="7"/>
        <end position="16"/>
    </location>
</feature>
<feature type="region of interest" description="Disordered" evidence="1">
    <location>
        <begin position="1"/>
        <end position="33"/>
    </location>
</feature>
<feature type="compositionally biased region" description="Basic residues" evidence="1">
    <location>
        <begin position="98"/>
        <end position="108"/>
    </location>
</feature>
<dbReference type="AlphaFoldDB" id="A0A8D8CP43"/>
<dbReference type="EMBL" id="HBUE01132589">
    <property type="protein sequence ID" value="CAG6497147.1"/>
    <property type="molecule type" value="Transcribed_RNA"/>
</dbReference>
<organism evidence="2">
    <name type="scientific">Culex pipiens</name>
    <name type="common">House mosquito</name>
    <dbReference type="NCBI Taxonomy" id="7175"/>
    <lineage>
        <taxon>Eukaryota</taxon>
        <taxon>Metazoa</taxon>
        <taxon>Ecdysozoa</taxon>
        <taxon>Arthropoda</taxon>
        <taxon>Hexapoda</taxon>
        <taxon>Insecta</taxon>
        <taxon>Pterygota</taxon>
        <taxon>Neoptera</taxon>
        <taxon>Endopterygota</taxon>
        <taxon>Diptera</taxon>
        <taxon>Nematocera</taxon>
        <taxon>Culicoidea</taxon>
        <taxon>Culicidae</taxon>
        <taxon>Culicinae</taxon>
        <taxon>Culicini</taxon>
        <taxon>Culex</taxon>
        <taxon>Culex</taxon>
    </lineage>
</organism>